<dbReference type="InterPro" id="IPR013264">
    <property type="entry name" value="DNAG_N"/>
</dbReference>
<comment type="subunit">
    <text evidence="12">Monomer. Interacts with DnaB.</text>
</comment>
<evidence type="ECO:0000256" key="4">
    <source>
        <dbReference type="ARBA" id="ARBA00022695"/>
    </source>
</evidence>
<dbReference type="InterPro" id="IPR006295">
    <property type="entry name" value="DNA_primase_DnaG"/>
</dbReference>
<dbReference type="InterPro" id="IPR030846">
    <property type="entry name" value="DnaG_bac"/>
</dbReference>
<sequence>MPNLSNNQSSLDFKEEVRSHTDIVGLISESVALQPRSGGREYVGLCPFHDDHNPSMRVYPERQTFRCWSCSTGGDVFTFVTERESVTFPEAVEILARRANLEIPKFVSGRSPQQESSRARQFEVLQWAESLFQRTLLNSPEAEPARKYLHGRGIDEETMRKFRLGFHPSGWDWLIKQSQGKYPLQLLEDVCLVAKKDNGGYYDFFGHRIIFPIHNERGQAVSFSGRLLPGDERPSKYKNGSATPVFNKSRLLYALDLARDEIRNQDQAIVVEGYTDCIALHQHGIQNAVVTMGTALTDEQVTVLKRFARRVILCFDGDDAGQDAASRSVERFLAQDVDLRILTPPDKLDPADFLESHGADAFRELSKNAPQAWDFRFQMAKRKYGTGTIDGRERVLTEMLNVLAQVPKLSTSVRESILIADLAHRTSVPEETVRGLLNEVRSSGPKRVYVENHAATPGSFTEEVQRIIHGQLSSRERVECDLLQIVLAVPETIQIVENAVSTTPMRNRILKGILRKCTQDAWANGEFTLSGLLDHMPEKDLKSLVVWLDEQASAKGLANKIRESDVDEEGCPQLLRQSIEALQKDEARHSSDNLSIRLSQSTDGQTRSDVATEDELLLQAAEFHRKRATKKSGF</sequence>
<dbReference type="AlphaFoldDB" id="A0A517QTW5"/>
<dbReference type="InterPro" id="IPR050219">
    <property type="entry name" value="DnaG_primase"/>
</dbReference>
<dbReference type="InterPro" id="IPR034151">
    <property type="entry name" value="TOPRIM_DnaG_bac"/>
</dbReference>
<evidence type="ECO:0000256" key="11">
    <source>
        <dbReference type="ARBA" id="ARBA00023163"/>
    </source>
</evidence>
<gene>
    <name evidence="12 17" type="primary">dnaG</name>
    <name evidence="17" type="ORF">Mal48_43600</name>
</gene>
<keyword evidence="9" id="KW-0460">Magnesium</keyword>
<dbReference type="SUPFAM" id="SSF57783">
    <property type="entry name" value="Zinc beta-ribbon"/>
    <property type="match status" value="1"/>
</dbReference>
<evidence type="ECO:0000256" key="10">
    <source>
        <dbReference type="ARBA" id="ARBA00023125"/>
    </source>
</evidence>
<dbReference type="PROSITE" id="PS50880">
    <property type="entry name" value="TOPRIM"/>
    <property type="match status" value="1"/>
</dbReference>
<dbReference type="GO" id="GO:0006269">
    <property type="term" value="P:DNA replication, synthesis of primer"/>
    <property type="evidence" value="ECO:0007669"/>
    <property type="project" value="UniProtKB-UniRule"/>
</dbReference>
<dbReference type="HAMAP" id="MF_00974">
    <property type="entry name" value="DNA_primase_DnaG"/>
    <property type="match status" value="1"/>
</dbReference>
<dbReference type="SMART" id="SM00493">
    <property type="entry name" value="TOPRIM"/>
    <property type="match status" value="1"/>
</dbReference>
<dbReference type="GO" id="GO:1990077">
    <property type="term" value="C:primosome complex"/>
    <property type="evidence" value="ECO:0007669"/>
    <property type="project" value="UniProtKB-KW"/>
</dbReference>
<feature type="compositionally biased region" description="Polar residues" evidence="15">
    <location>
        <begin position="592"/>
        <end position="609"/>
    </location>
</feature>
<dbReference type="GO" id="GO:0003677">
    <property type="term" value="F:DNA binding"/>
    <property type="evidence" value="ECO:0007669"/>
    <property type="project" value="UniProtKB-KW"/>
</dbReference>
<feature type="region of interest" description="Disordered" evidence="15">
    <location>
        <begin position="590"/>
        <end position="610"/>
    </location>
</feature>
<proteinExistence type="inferred from homology"/>
<evidence type="ECO:0000256" key="15">
    <source>
        <dbReference type="SAM" id="MobiDB-lite"/>
    </source>
</evidence>
<dbReference type="GO" id="GO:0005737">
    <property type="term" value="C:cytoplasm"/>
    <property type="evidence" value="ECO:0007669"/>
    <property type="project" value="TreeGrafter"/>
</dbReference>
<feature type="domain" description="Toprim" evidence="16">
    <location>
        <begin position="266"/>
        <end position="347"/>
    </location>
</feature>
<dbReference type="KEGG" id="tpol:Mal48_43600"/>
<dbReference type="EMBL" id="CP036267">
    <property type="protein sequence ID" value="QDT35085.1"/>
    <property type="molecule type" value="Genomic_DNA"/>
</dbReference>
<evidence type="ECO:0000256" key="6">
    <source>
        <dbReference type="ARBA" id="ARBA00022723"/>
    </source>
</evidence>
<keyword evidence="18" id="KW-1185">Reference proteome</keyword>
<dbReference type="Pfam" id="PF01807">
    <property type="entry name" value="Zn_ribbon_DnaG"/>
    <property type="match status" value="1"/>
</dbReference>
<keyword evidence="8 12" id="KW-0862">Zinc</keyword>
<dbReference type="RefSeq" id="WP_197441867.1">
    <property type="nucleotide sequence ID" value="NZ_CP036267.1"/>
</dbReference>
<evidence type="ECO:0000259" key="16">
    <source>
        <dbReference type="PROSITE" id="PS50880"/>
    </source>
</evidence>
<evidence type="ECO:0000256" key="13">
    <source>
        <dbReference type="PIRNR" id="PIRNR002811"/>
    </source>
</evidence>
<dbReference type="Gene3D" id="3.90.580.10">
    <property type="entry name" value="Zinc finger, CHC2-type domain"/>
    <property type="match status" value="1"/>
</dbReference>
<evidence type="ECO:0000313" key="18">
    <source>
        <dbReference type="Proteomes" id="UP000315724"/>
    </source>
</evidence>
<feature type="zinc finger region" description="CHC2-type" evidence="12 14">
    <location>
        <begin position="46"/>
        <end position="70"/>
    </location>
</feature>
<dbReference type="PIRSF" id="PIRSF002811">
    <property type="entry name" value="DnaG"/>
    <property type="match status" value="1"/>
</dbReference>
<keyword evidence="7 12" id="KW-0863">Zinc-finger</keyword>
<organism evidence="17 18">
    <name type="scientific">Thalassoglobus polymorphus</name>
    <dbReference type="NCBI Taxonomy" id="2527994"/>
    <lineage>
        <taxon>Bacteria</taxon>
        <taxon>Pseudomonadati</taxon>
        <taxon>Planctomycetota</taxon>
        <taxon>Planctomycetia</taxon>
        <taxon>Planctomycetales</taxon>
        <taxon>Planctomycetaceae</taxon>
        <taxon>Thalassoglobus</taxon>
    </lineage>
</organism>
<dbReference type="InterPro" id="IPR016136">
    <property type="entry name" value="DNA_helicase_N/primase_C"/>
</dbReference>
<comment type="function">
    <text evidence="12 13">RNA polymerase that catalyzes the synthesis of short RNA molecules used as primers for DNA polymerase during DNA replication.</text>
</comment>
<keyword evidence="3 12" id="KW-0808">Transferase</keyword>
<dbReference type="Proteomes" id="UP000315724">
    <property type="component" value="Chromosome"/>
</dbReference>
<dbReference type="Gene3D" id="1.10.860.10">
    <property type="entry name" value="DNAb Helicase, Chain A"/>
    <property type="match status" value="1"/>
</dbReference>
<keyword evidence="10 12" id="KW-0238">DNA-binding</keyword>
<dbReference type="InterPro" id="IPR002694">
    <property type="entry name" value="Znf_CHC2"/>
</dbReference>
<keyword evidence="1 12" id="KW-0240">DNA-directed RNA polymerase</keyword>
<keyword evidence="4 12" id="KW-0548">Nucleotidyltransferase</keyword>
<dbReference type="InterPro" id="IPR036977">
    <property type="entry name" value="DNA_primase_Znf_CHC2"/>
</dbReference>
<dbReference type="SUPFAM" id="SSF56731">
    <property type="entry name" value="DNA primase core"/>
    <property type="match status" value="1"/>
</dbReference>
<keyword evidence="2 12" id="KW-0639">Primosome</keyword>
<dbReference type="Gene3D" id="3.90.980.10">
    <property type="entry name" value="DNA primase, catalytic core, N-terminal domain"/>
    <property type="match status" value="1"/>
</dbReference>
<dbReference type="FunFam" id="3.40.1360.10:FF:000002">
    <property type="entry name" value="DNA primase"/>
    <property type="match status" value="1"/>
</dbReference>
<evidence type="ECO:0000256" key="5">
    <source>
        <dbReference type="ARBA" id="ARBA00022705"/>
    </source>
</evidence>
<evidence type="ECO:0000313" key="17">
    <source>
        <dbReference type="EMBL" id="QDT35085.1"/>
    </source>
</evidence>
<evidence type="ECO:0000256" key="7">
    <source>
        <dbReference type="ARBA" id="ARBA00022771"/>
    </source>
</evidence>
<keyword evidence="11 12" id="KW-0804">Transcription</keyword>
<protein>
    <recommendedName>
        <fullName evidence="12 13">DNA primase</fullName>
        <ecNumber evidence="12">2.7.7.101</ecNumber>
    </recommendedName>
</protein>
<dbReference type="GO" id="GO:0000428">
    <property type="term" value="C:DNA-directed RNA polymerase complex"/>
    <property type="evidence" value="ECO:0007669"/>
    <property type="project" value="UniProtKB-KW"/>
</dbReference>
<evidence type="ECO:0000256" key="8">
    <source>
        <dbReference type="ARBA" id="ARBA00022833"/>
    </source>
</evidence>
<evidence type="ECO:0000256" key="9">
    <source>
        <dbReference type="ARBA" id="ARBA00022842"/>
    </source>
</evidence>
<dbReference type="GO" id="GO:0003899">
    <property type="term" value="F:DNA-directed RNA polymerase activity"/>
    <property type="evidence" value="ECO:0007669"/>
    <property type="project" value="UniProtKB-UniRule"/>
</dbReference>
<comment type="similarity">
    <text evidence="12 13">Belongs to the DnaG primase family.</text>
</comment>
<reference evidence="17 18" key="1">
    <citation type="submission" date="2019-02" db="EMBL/GenBank/DDBJ databases">
        <title>Deep-cultivation of Planctomycetes and their phenomic and genomic characterization uncovers novel biology.</title>
        <authorList>
            <person name="Wiegand S."/>
            <person name="Jogler M."/>
            <person name="Boedeker C."/>
            <person name="Pinto D."/>
            <person name="Vollmers J."/>
            <person name="Rivas-Marin E."/>
            <person name="Kohn T."/>
            <person name="Peeters S.H."/>
            <person name="Heuer A."/>
            <person name="Rast P."/>
            <person name="Oberbeckmann S."/>
            <person name="Bunk B."/>
            <person name="Jeske O."/>
            <person name="Meyerdierks A."/>
            <person name="Storesund J.E."/>
            <person name="Kallscheuer N."/>
            <person name="Luecker S."/>
            <person name="Lage O.M."/>
            <person name="Pohl T."/>
            <person name="Merkel B.J."/>
            <person name="Hornburger P."/>
            <person name="Mueller R.-W."/>
            <person name="Bruemmer F."/>
            <person name="Labrenz M."/>
            <person name="Spormann A.M."/>
            <person name="Op den Camp H."/>
            <person name="Overmann J."/>
            <person name="Amann R."/>
            <person name="Jetten M.S.M."/>
            <person name="Mascher T."/>
            <person name="Medema M.H."/>
            <person name="Devos D.P."/>
            <person name="Kaster A.-K."/>
            <person name="Ovreas L."/>
            <person name="Rohde M."/>
            <person name="Galperin M.Y."/>
            <person name="Jogler C."/>
        </authorList>
    </citation>
    <scope>NUCLEOTIDE SEQUENCE [LARGE SCALE GENOMIC DNA]</scope>
    <source>
        <strain evidence="17 18">Mal48</strain>
    </source>
</reference>
<dbReference type="NCBIfam" id="TIGR01391">
    <property type="entry name" value="dnaG"/>
    <property type="match status" value="1"/>
</dbReference>
<keyword evidence="5 12" id="KW-0235">DNA replication</keyword>
<keyword evidence="6 12" id="KW-0479">Metal-binding</keyword>
<dbReference type="EC" id="2.7.7.101" evidence="12"/>
<dbReference type="GO" id="GO:0008270">
    <property type="term" value="F:zinc ion binding"/>
    <property type="evidence" value="ECO:0007669"/>
    <property type="project" value="UniProtKB-UniRule"/>
</dbReference>
<evidence type="ECO:0000256" key="2">
    <source>
        <dbReference type="ARBA" id="ARBA00022515"/>
    </source>
</evidence>
<evidence type="ECO:0000256" key="14">
    <source>
        <dbReference type="PIRSR" id="PIRSR002811-1"/>
    </source>
</evidence>
<dbReference type="SMART" id="SM00400">
    <property type="entry name" value="ZnF_CHCC"/>
    <property type="match status" value="1"/>
</dbReference>
<accession>A0A517QTW5</accession>
<name>A0A517QTW5_9PLAN</name>
<comment type="domain">
    <text evidence="12">Contains an N-terminal zinc-binding domain, a central core domain that contains the primase activity, and a C-terminal DnaB-binding domain.</text>
</comment>
<evidence type="ECO:0000256" key="1">
    <source>
        <dbReference type="ARBA" id="ARBA00022478"/>
    </source>
</evidence>
<comment type="catalytic activity">
    <reaction evidence="12">
        <text>ssDNA + n NTP = ssDNA/pppN(pN)n-1 hybrid + (n-1) diphosphate.</text>
        <dbReference type="EC" id="2.7.7.101"/>
    </reaction>
</comment>
<dbReference type="InterPro" id="IPR037068">
    <property type="entry name" value="DNA_primase_core_N_sf"/>
</dbReference>
<dbReference type="Pfam" id="PF13155">
    <property type="entry name" value="Toprim_2"/>
    <property type="match status" value="1"/>
</dbReference>
<dbReference type="PANTHER" id="PTHR30313:SF2">
    <property type="entry name" value="DNA PRIMASE"/>
    <property type="match status" value="1"/>
</dbReference>
<dbReference type="Gene3D" id="3.40.1360.10">
    <property type="match status" value="1"/>
</dbReference>
<dbReference type="CDD" id="cd03364">
    <property type="entry name" value="TOPRIM_DnaG_primases"/>
    <property type="match status" value="1"/>
</dbReference>
<dbReference type="PANTHER" id="PTHR30313">
    <property type="entry name" value="DNA PRIMASE"/>
    <property type="match status" value="1"/>
</dbReference>
<comment type="cofactor">
    <cofactor evidence="12 13 14">
        <name>Zn(2+)</name>
        <dbReference type="ChEBI" id="CHEBI:29105"/>
    </cofactor>
    <text evidence="12 13 14">Binds 1 zinc ion per monomer.</text>
</comment>
<evidence type="ECO:0000256" key="3">
    <source>
        <dbReference type="ARBA" id="ARBA00022679"/>
    </source>
</evidence>
<dbReference type="Pfam" id="PF08275">
    <property type="entry name" value="DNAG_N"/>
    <property type="match status" value="1"/>
</dbReference>
<evidence type="ECO:0000256" key="12">
    <source>
        <dbReference type="HAMAP-Rule" id="MF_00974"/>
    </source>
</evidence>
<dbReference type="InterPro" id="IPR006171">
    <property type="entry name" value="TOPRIM_dom"/>
</dbReference>